<evidence type="ECO:0000313" key="3">
    <source>
        <dbReference type="Proteomes" id="UP000799772"/>
    </source>
</evidence>
<protein>
    <submittedName>
        <fullName evidence="2">Uncharacterized protein</fullName>
    </submittedName>
</protein>
<organism evidence="2 3">
    <name type="scientific">Rhizodiscina lignyota</name>
    <dbReference type="NCBI Taxonomy" id="1504668"/>
    <lineage>
        <taxon>Eukaryota</taxon>
        <taxon>Fungi</taxon>
        <taxon>Dikarya</taxon>
        <taxon>Ascomycota</taxon>
        <taxon>Pezizomycotina</taxon>
        <taxon>Dothideomycetes</taxon>
        <taxon>Pleosporomycetidae</taxon>
        <taxon>Aulographales</taxon>
        <taxon>Rhizodiscinaceae</taxon>
        <taxon>Rhizodiscina</taxon>
    </lineage>
</organism>
<feature type="region of interest" description="Disordered" evidence="1">
    <location>
        <begin position="303"/>
        <end position="325"/>
    </location>
</feature>
<dbReference type="SUPFAM" id="SSF48452">
    <property type="entry name" value="TPR-like"/>
    <property type="match status" value="1"/>
</dbReference>
<proteinExistence type="predicted"/>
<gene>
    <name evidence="2" type="ORF">NA57DRAFT_52790</name>
</gene>
<evidence type="ECO:0000256" key="1">
    <source>
        <dbReference type="SAM" id="MobiDB-lite"/>
    </source>
</evidence>
<name>A0A9P4IRN7_9PEZI</name>
<dbReference type="AlphaFoldDB" id="A0A9P4IRN7"/>
<keyword evidence="3" id="KW-1185">Reference proteome</keyword>
<comment type="caution">
    <text evidence="2">The sequence shown here is derived from an EMBL/GenBank/DDBJ whole genome shotgun (WGS) entry which is preliminary data.</text>
</comment>
<feature type="region of interest" description="Disordered" evidence="1">
    <location>
        <begin position="46"/>
        <end position="66"/>
    </location>
</feature>
<dbReference type="Gene3D" id="1.25.40.10">
    <property type="entry name" value="Tetratricopeptide repeat domain"/>
    <property type="match status" value="1"/>
</dbReference>
<reference evidence="2" key="1">
    <citation type="journal article" date="2020" name="Stud. Mycol.">
        <title>101 Dothideomycetes genomes: a test case for predicting lifestyles and emergence of pathogens.</title>
        <authorList>
            <person name="Haridas S."/>
            <person name="Albert R."/>
            <person name="Binder M."/>
            <person name="Bloem J."/>
            <person name="Labutti K."/>
            <person name="Salamov A."/>
            <person name="Andreopoulos B."/>
            <person name="Baker S."/>
            <person name="Barry K."/>
            <person name="Bills G."/>
            <person name="Bluhm B."/>
            <person name="Cannon C."/>
            <person name="Castanera R."/>
            <person name="Culley D."/>
            <person name="Daum C."/>
            <person name="Ezra D."/>
            <person name="Gonzalez J."/>
            <person name="Henrissat B."/>
            <person name="Kuo A."/>
            <person name="Liang C."/>
            <person name="Lipzen A."/>
            <person name="Lutzoni F."/>
            <person name="Magnuson J."/>
            <person name="Mondo S."/>
            <person name="Nolan M."/>
            <person name="Ohm R."/>
            <person name="Pangilinan J."/>
            <person name="Park H.-J."/>
            <person name="Ramirez L."/>
            <person name="Alfaro M."/>
            <person name="Sun H."/>
            <person name="Tritt A."/>
            <person name="Yoshinaga Y."/>
            <person name="Zwiers L.-H."/>
            <person name="Turgeon B."/>
            <person name="Goodwin S."/>
            <person name="Spatafora J."/>
            <person name="Crous P."/>
            <person name="Grigoriev I."/>
        </authorList>
    </citation>
    <scope>NUCLEOTIDE SEQUENCE</scope>
    <source>
        <strain evidence="2">CBS 133067</strain>
    </source>
</reference>
<accession>A0A9P4IRN7</accession>
<sequence length="799" mass="91168">MAESLFTRLTKGDYKAVTDDECEFLTRILNAAPYLFLHDSTLGNKRTSDTPDAGRSAKKAKSKTEKLNESYYPEGFVSLLEEKREGWESDPKSFFGELEIQSDDTDGSAASIFSFAVRLDISTTFTDRQKRLVHVALALLHEPYTHVDAIWSRIQESRIAKTLQKQHPQHFSKNRLRTVLKYGRKWWIIAHLCAKLDQRSHRPHENCSHVLDCPHSGLCESDDECAGRGCDLSGECFFHPPHVVQRMIGVILLLDQGYSWEAAKYDQCEAALACLGVRTDLFKRAKANSGVVQAILKMLKGGATFPHHDNEEPTRAPSSLQSRPEIPTPEQARFQVPGAVQQTRPPIHALSDADHASGIVSGLLLFLHFLVGPDLKVEIPLLTFIGYQRKRWKEDGDQEMYTALEHGLSEELHKLFQGEHKLEGALRTLHRQGYIEFVSDYQAIQLRRHVEKFLLDADTQSYWKDQVLRAICYLFTGNANSKEFSRVGCLALPYFERLMNSSMSEMPPSTRDLMVEALVTSSSFSTLEWKERALERIEHITTKSGHTLDTSTELLILVRKSFVHRMKKQPNCSIQLIEPHLRNIEDISNRKMHVMIGKLHLELGYAFHERGEFNKAQCILQSWPYKSCVHEDINLSLFELSIMRKIAEARGWVSTCAKDFQAAENSLTIALTYYPEGEPISYRSRSLLAGIYCEQGRSSDAVSLLKKHVACSMERLDYRPYRELLVSYTEVLVCANEFDEAAKYLPKLSEYFDGNSNPLEQKKKRLKATGVLGVKHLNRVLISGFMVWERIVFDMLRKS</sequence>
<evidence type="ECO:0000313" key="2">
    <source>
        <dbReference type="EMBL" id="KAF2103262.1"/>
    </source>
</evidence>
<dbReference type="EMBL" id="ML978122">
    <property type="protein sequence ID" value="KAF2103262.1"/>
    <property type="molecule type" value="Genomic_DNA"/>
</dbReference>
<dbReference type="InterPro" id="IPR011990">
    <property type="entry name" value="TPR-like_helical_dom_sf"/>
</dbReference>
<dbReference type="Proteomes" id="UP000799772">
    <property type="component" value="Unassembled WGS sequence"/>
</dbReference>